<reference evidence="2" key="1">
    <citation type="submission" date="2021-01" db="EMBL/GenBank/DDBJ databases">
        <authorList>
            <person name="Corre E."/>
            <person name="Pelletier E."/>
            <person name="Niang G."/>
            <person name="Scheremetjew M."/>
            <person name="Finn R."/>
            <person name="Kale V."/>
            <person name="Holt S."/>
            <person name="Cochrane G."/>
            <person name="Meng A."/>
            <person name="Brown T."/>
            <person name="Cohen L."/>
        </authorList>
    </citation>
    <scope>NUCLEOTIDE SEQUENCE</scope>
    <source>
        <strain evidence="2">308</strain>
    </source>
</reference>
<dbReference type="EMBL" id="HBFR01010180">
    <property type="protein sequence ID" value="CAD8880184.1"/>
    <property type="molecule type" value="Transcribed_RNA"/>
</dbReference>
<organism evidence="2">
    <name type="scientific">Corethron hystrix</name>
    <dbReference type="NCBI Taxonomy" id="216773"/>
    <lineage>
        <taxon>Eukaryota</taxon>
        <taxon>Sar</taxon>
        <taxon>Stramenopiles</taxon>
        <taxon>Ochrophyta</taxon>
        <taxon>Bacillariophyta</taxon>
        <taxon>Coscinodiscophyceae</taxon>
        <taxon>Corethrophycidae</taxon>
        <taxon>Corethrales</taxon>
        <taxon>Corethraceae</taxon>
        <taxon>Corethron</taxon>
    </lineage>
</organism>
<sequence>MSMATANESDDYVLTVTAVGVSGIVVSEPIESDFRILNSSLFGTATNNVASTINGELQENSSEPKSPHECPRVVIELSMSNGPSYFSGPSCSLLAMPGFDKTEVVEEKGDCSSKMENRNDSSVVDTECGSKSNGAIWDQPLAVGRAFSYANSLAGSTYDKTNAMIRAETLKRKLLKEETSMKIVENFIKSPEQFIGMNNLHKTSEIQCPIELNKRPPCENLSQETSPLYYPTVLNISLHLIKGNERLEIGHCQLAIDNEYCRNTVLDLPLKELKTNDNSLSGDEELPTKNSPKDRILSEEKRFSDNNCTYTIHKRAALRIMVSTNAAPEITGKKNFERLRMELLQARQRRIKNGMEVMKIEAQKRDSWMEKVFPMGTCSFFV</sequence>
<accession>A0A7S1FPR1</accession>
<gene>
    <name evidence="2" type="ORF">CHYS00102_LOCUS7369</name>
</gene>
<evidence type="ECO:0000256" key="1">
    <source>
        <dbReference type="SAM" id="MobiDB-lite"/>
    </source>
</evidence>
<dbReference type="AlphaFoldDB" id="A0A7S1FPR1"/>
<evidence type="ECO:0000313" key="2">
    <source>
        <dbReference type="EMBL" id="CAD8880184.1"/>
    </source>
</evidence>
<name>A0A7S1FPR1_9STRA</name>
<protein>
    <submittedName>
        <fullName evidence="2">Uncharacterized protein</fullName>
    </submittedName>
</protein>
<proteinExistence type="predicted"/>
<feature type="region of interest" description="Disordered" evidence="1">
    <location>
        <begin position="276"/>
        <end position="295"/>
    </location>
</feature>